<keyword evidence="3" id="KW-1185">Reference proteome</keyword>
<dbReference type="EMBL" id="CP003539">
    <property type="protein sequence ID" value="AFX98848.1"/>
    <property type="molecule type" value="Genomic_DNA"/>
</dbReference>
<name>K7Z4A5_9PROT</name>
<evidence type="ECO:0000313" key="2">
    <source>
        <dbReference type="EMBL" id="AFX98848.1"/>
    </source>
</evidence>
<accession>K7Z4A5</accession>
<sequence>MFDCVIFFLILYVIFWDAKILFWTVVALCCYCELLTN</sequence>
<protein>
    <submittedName>
        <fullName evidence="2">Uncharacterized protein</fullName>
    </submittedName>
</protein>
<evidence type="ECO:0000313" key="3">
    <source>
        <dbReference type="Proteomes" id="UP000010077"/>
    </source>
</evidence>
<feature type="transmembrane region" description="Helical" evidence="1">
    <location>
        <begin position="6"/>
        <end position="31"/>
    </location>
</feature>
<dbReference type="HOGENOM" id="CLU_3341677_0_0_5"/>
<dbReference type="AlphaFoldDB" id="K7Z4A5"/>
<keyword evidence="1" id="KW-1133">Transmembrane helix</keyword>
<organism evidence="2 3">
    <name type="scientific">Candidatus Endolissoclinum faulkneri L2</name>
    <dbReference type="NCBI Taxonomy" id="1193729"/>
    <lineage>
        <taxon>Bacteria</taxon>
        <taxon>Pseudomonadati</taxon>
        <taxon>Pseudomonadota</taxon>
        <taxon>Alphaproteobacteria</taxon>
        <taxon>Rhodospirillales</taxon>
        <taxon>Rhodospirillaceae</taxon>
        <taxon>Candidatus Endolissoclinum</taxon>
    </lineage>
</organism>
<keyword evidence="1" id="KW-0472">Membrane</keyword>
<gene>
    <name evidence="2" type="ORF">A1OE_660</name>
</gene>
<proteinExistence type="predicted"/>
<dbReference type="Proteomes" id="UP000010077">
    <property type="component" value="Chromosome"/>
</dbReference>
<keyword evidence="1" id="KW-0812">Transmembrane</keyword>
<reference evidence="2 3" key="1">
    <citation type="journal article" date="2012" name="Proc. Natl. Acad. Sci. U.S.A.">
        <title>Genome streamlining and chemical defense in a coral reef symbiosis.</title>
        <authorList>
            <person name="Kwan J.C."/>
            <person name="Donia M.S."/>
            <person name="Han A.W."/>
            <person name="Hirose E."/>
            <person name="Haygood M.G."/>
            <person name="Schmidt E.W."/>
        </authorList>
    </citation>
    <scope>NUCLEOTIDE SEQUENCE [LARGE SCALE GENOMIC DNA]</scope>
    <source>
        <strain evidence="2 3">L2</strain>
    </source>
</reference>
<dbReference type="KEGG" id="thal:A1OE_660"/>
<evidence type="ECO:0000256" key="1">
    <source>
        <dbReference type="SAM" id="Phobius"/>
    </source>
</evidence>